<feature type="region of interest" description="Disordered" evidence="1">
    <location>
        <begin position="20"/>
        <end position="43"/>
    </location>
</feature>
<evidence type="ECO:0000313" key="3">
    <source>
        <dbReference type="Proteomes" id="UP001500518"/>
    </source>
</evidence>
<evidence type="ECO:0008006" key="4">
    <source>
        <dbReference type="Google" id="ProtNLM"/>
    </source>
</evidence>
<dbReference type="PROSITE" id="PS51257">
    <property type="entry name" value="PROKAR_LIPOPROTEIN"/>
    <property type="match status" value="1"/>
</dbReference>
<keyword evidence="3" id="KW-1185">Reference proteome</keyword>
<dbReference type="RefSeq" id="WP_346033739.1">
    <property type="nucleotide sequence ID" value="NZ_BAABHV010000021.1"/>
</dbReference>
<sequence length="159" mass="17090">MRAKLALPVMVLALAACGSQDDTAEAPPEADRTAIPVEPDGGIGDGAEPLAQVRDAAQVDGIPARFRGVWDYVDGSCDPASDLRVEISADRVIFYESVGEVENVTDGPDGTEVELAMEGEGQTWDSRFRLSLQGNPERLVMQNIEYPADPTNIRKRCAS</sequence>
<organism evidence="2 3">
    <name type="scientific">Erythrobacter westpacificensis</name>
    <dbReference type="NCBI Taxonomy" id="1055231"/>
    <lineage>
        <taxon>Bacteria</taxon>
        <taxon>Pseudomonadati</taxon>
        <taxon>Pseudomonadota</taxon>
        <taxon>Alphaproteobacteria</taxon>
        <taxon>Sphingomonadales</taxon>
        <taxon>Erythrobacteraceae</taxon>
        <taxon>Erythrobacter/Porphyrobacter group</taxon>
        <taxon>Erythrobacter</taxon>
    </lineage>
</organism>
<gene>
    <name evidence="2" type="ORF">GCM10023208_29090</name>
</gene>
<comment type="caution">
    <text evidence="2">The sequence shown here is derived from an EMBL/GenBank/DDBJ whole genome shotgun (WGS) entry which is preliminary data.</text>
</comment>
<evidence type="ECO:0000256" key="1">
    <source>
        <dbReference type="SAM" id="MobiDB-lite"/>
    </source>
</evidence>
<protein>
    <recommendedName>
        <fullName evidence="4">Lipoprotein</fullName>
    </recommendedName>
</protein>
<name>A0ABP9KP92_9SPHN</name>
<dbReference type="EMBL" id="BAABHV010000021">
    <property type="protein sequence ID" value="GAA5060562.1"/>
    <property type="molecule type" value="Genomic_DNA"/>
</dbReference>
<dbReference type="Proteomes" id="UP001500518">
    <property type="component" value="Unassembled WGS sequence"/>
</dbReference>
<accession>A0ABP9KP92</accession>
<reference evidence="3" key="1">
    <citation type="journal article" date="2019" name="Int. J. Syst. Evol. Microbiol.">
        <title>The Global Catalogue of Microorganisms (GCM) 10K type strain sequencing project: providing services to taxonomists for standard genome sequencing and annotation.</title>
        <authorList>
            <consortium name="The Broad Institute Genomics Platform"/>
            <consortium name="The Broad Institute Genome Sequencing Center for Infectious Disease"/>
            <person name="Wu L."/>
            <person name="Ma J."/>
        </authorList>
    </citation>
    <scope>NUCLEOTIDE SEQUENCE [LARGE SCALE GENOMIC DNA]</scope>
    <source>
        <strain evidence="3">JCM 18014</strain>
    </source>
</reference>
<evidence type="ECO:0000313" key="2">
    <source>
        <dbReference type="EMBL" id="GAA5060562.1"/>
    </source>
</evidence>
<proteinExistence type="predicted"/>